<comment type="caution">
    <text evidence="1">The sequence shown here is derived from an EMBL/GenBank/DDBJ whole genome shotgun (WGS) entry which is preliminary data.</text>
</comment>
<dbReference type="Proteomes" id="UP000012317">
    <property type="component" value="Unassembled WGS sequence"/>
</dbReference>
<organism evidence="1 2">
    <name type="scientific">Psychroflexus gondwanensis ACAM 44</name>
    <dbReference type="NCBI Taxonomy" id="1189619"/>
    <lineage>
        <taxon>Bacteria</taxon>
        <taxon>Pseudomonadati</taxon>
        <taxon>Bacteroidota</taxon>
        <taxon>Flavobacteriia</taxon>
        <taxon>Flavobacteriales</taxon>
        <taxon>Flavobacteriaceae</taxon>
        <taxon>Psychroflexus</taxon>
    </lineage>
</organism>
<dbReference type="AlphaFoldDB" id="N1WZX1"/>
<reference evidence="1 2" key="1">
    <citation type="journal article" date="2014" name="Genome Biol. Evol.">
        <title>Extensive gene acquisition in the extremely psychrophilic bacterial species Psychroflexus torquis and the link to sea-ice ecosystem specialism.</title>
        <authorList>
            <person name="Feng S."/>
            <person name="Powell S.M."/>
            <person name="Wilson R."/>
            <person name="Bowman J.P."/>
        </authorList>
    </citation>
    <scope>NUCLEOTIDE SEQUENCE [LARGE SCALE GENOMIC DNA]</scope>
    <source>
        <strain evidence="1 2">ACAM 44</strain>
    </source>
</reference>
<proteinExistence type="predicted"/>
<gene>
    <name evidence="1" type="ORF">pgond44_00880</name>
</gene>
<evidence type="ECO:0000313" key="2">
    <source>
        <dbReference type="Proteomes" id="UP000012317"/>
    </source>
</evidence>
<dbReference type="STRING" id="1189619.pgond44_00880"/>
<dbReference type="EMBL" id="APLF01000001">
    <property type="protein sequence ID" value="EMY82634.1"/>
    <property type="molecule type" value="Genomic_DNA"/>
</dbReference>
<evidence type="ECO:0000313" key="1">
    <source>
        <dbReference type="EMBL" id="EMY82634.1"/>
    </source>
</evidence>
<keyword evidence="2" id="KW-1185">Reference proteome</keyword>
<name>N1WZX1_9FLAO</name>
<accession>N1WZX1</accession>
<protein>
    <submittedName>
        <fullName evidence="1">Uncharacterized protein</fullName>
    </submittedName>
</protein>
<sequence>MPLNFQQNQVKTYQGLAACYHCSLESKKEKKYKIINGNINRIPKKFASNTKTVFFSLFFIIV</sequence>